<dbReference type="EMBL" id="JANPWB010000002">
    <property type="protein sequence ID" value="KAJ1205649.1"/>
    <property type="molecule type" value="Genomic_DNA"/>
</dbReference>
<reference evidence="1" key="1">
    <citation type="journal article" date="2022" name="bioRxiv">
        <title>Sequencing and chromosome-scale assembly of the giantPleurodeles waltlgenome.</title>
        <authorList>
            <person name="Brown T."/>
            <person name="Elewa A."/>
            <person name="Iarovenko S."/>
            <person name="Subramanian E."/>
            <person name="Araus A.J."/>
            <person name="Petzold A."/>
            <person name="Susuki M."/>
            <person name="Suzuki K.-i.T."/>
            <person name="Hayashi T."/>
            <person name="Toyoda A."/>
            <person name="Oliveira C."/>
            <person name="Osipova E."/>
            <person name="Leigh N.D."/>
            <person name="Simon A."/>
            <person name="Yun M.H."/>
        </authorList>
    </citation>
    <scope>NUCLEOTIDE SEQUENCE</scope>
    <source>
        <strain evidence="1">20211129_DDA</strain>
        <tissue evidence="1">Liver</tissue>
    </source>
</reference>
<protein>
    <submittedName>
        <fullName evidence="1">Uncharacterized protein</fullName>
    </submittedName>
</protein>
<proteinExistence type="predicted"/>
<name>A0AAV7VY01_PLEWA</name>
<evidence type="ECO:0000313" key="1">
    <source>
        <dbReference type="EMBL" id="KAJ1205649.1"/>
    </source>
</evidence>
<gene>
    <name evidence="1" type="ORF">NDU88_001077</name>
</gene>
<evidence type="ECO:0000313" key="2">
    <source>
        <dbReference type="Proteomes" id="UP001066276"/>
    </source>
</evidence>
<organism evidence="1 2">
    <name type="scientific">Pleurodeles waltl</name>
    <name type="common">Iberian ribbed newt</name>
    <dbReference type="NCBI Taxonomy" id="8319"/>
    <lineage>
        <taxon>Eukaryota</taxon>
        <taxon>Metazoa</taxon>
        <taxon>Chordata</taxon>
        <taxon>Craniata</taxon>
        <taxon>Vertebrata</taxon>
        <taxon>Euteleostomi</taxon>
        <taxon>Amphibia</taxon>
        <taxon>Batrachia</taxon>
        <taxon>Caudata</taxon>
        <taxon>Salamandroidea</taxon>
        <taxon>Salamandridae</taxon>
        <taxon>Pleurodelinae</taxon>
        <taxon>Pleurodeles</taxon>
    </lineage>
</organism>
<keyword evidence="2" id="KW-1185">Reference proteome</keyword>
<dbReference type="AlphaFoldDB" id="A0AAV7VY01"/>
<sequence>MECWGPGLGCAQRKSCKSAQEPKQLQFTQYTRLLSGVGRQEFTSTKFGQKGHWTVGDTWTQLLCSREHARQDERGLRGPVVQTFGACISRGKIPSTHGRFLFGFQCRLKADSPQSMHHQETVEKAGRMRRYNVAGSLLVTLLRLCRRPGAVSGRSLAEVKDGSAEELW</sequence>
<comment type="caution">
    <text evidence="1">The sequence shown here is derived from an EMBL/GenBank/DDBJ whole genome shotgun (WGS) entry which is preliminary data.</text>
</comment>
<accession>A0AAV7VY01</accession>
<dbReference type="Proteomes" id="UP001066276">
    <property type="component" value="Chromosome 1_2"/>
</dbReference>